<feature type="region of interest" description="Disordered" evidence="1">
    <location>
        <begin position="25"/>
        <end position="57"/>
    </location>
</feature>
<sequence length="146" mass="16935">MENQHVSEGLSDWEQIQSPLSVFPPGNHENLPVTNPLDNNDQHFQEQEPTDLLSPSTNGDGVWRWQRPRLEVLQNGIFRFAGNIKKYATCKIGLVSFAWSAFGVAGLVMVYFLHRRVLIWWQRRMHTESSKDSLMINLIREKDKCL</sequence>
<protein>
    <submittedName>
        <fullName evidence="3">Uncharacterized protein</fullName>
    </submittedName>
</protein>
<evidence type="ECO:0000313" key="3">
    <source>
        <dbReference type="EMBL" id="GFQ02041.1"/>
    </source>
</evidence>
<keyword evidence="2" id="KW-0812">Transmembrane</keyword>
<gene>
    <name evidence="3" type="ORF">PHJA_002348000</name>
</gene>
<name>A0A830CQ59_9LAMI</name>
<dbReference type="AlphaFoldDB" id="A0A830CQ59"/>
<dbReference type="EMBL" id="BMAC01000724">
    <property type="protein sequence ID" value="GFQ02041.1"/>
    <property type="molecule type" value="Genomic_DNA"/>
</dbReference>
<organism evidence="3 4">
    <name type="scientific">Phtheirospermum japonicum</name>
    <dbReference type="NCBI Taxonomy" id="374723"/>
    <lineage>
        <taxon>Eukaryota</taxon>
        <taxon>Viridiplantae</taxon>
        <taxon>Streptophyta</taxon>
        <taxon>Embryophyta</taxon>
        <taxon>Tracheophyta</taxon>
        <taxon>Spermatophyta</taxon>
        <taxon>Magnoliopsida</taxon>
        <taxon>eudicotyledons</taxon>
        <taxon>Gunneridae</taxon>
        <taxon>Pentapetalae</taxon>
        <taxon>asterids</taxon>
        <taxon>lamiids</taxon>
        <taxon>Lamiales</taxon>
        <taxon>Orobanchaceae</taxon>
        <taxon>Orobanchaceae incertae sedis</taxon>
        <taxon>Phtheirospermum</taxon>
    </lineage>
</organism>
<reference evidence="3" key="1">
    <citation type="submission" date="2020-07" db="EMBL/GenBank/DDBJ databases">
        <title>Ethylene signaling mediates host invasion by parasitic plants.</title>
        <authorList>
            <person name="Yoshida S."/>
        </authorList>
    </citation>
    <scope>NUCLEOTIDE SEQUENCE</scope>
    <source>
        <strain evidence="3">Okayama</strain>
    </source>
</reference>
<keyword evidence="4" id="KW-1185">Reference proteome</keyword>
<proteinExistence type="predicted"/>
<evidence type="ECO:0000256" key="2">
    <source>
        <dbReference type="SAM" id="Phobius"/>
    </source>
</evidence>
<dbReference type="OrthoDB" id="734536at2759"/>
<comment type="caution">
    <text evidence="3">The sequence shown here is derived from an EMBL/GenBank/DDBJ whole genome shotgun (WGS) entry which is preliminary data.</text>
</comment>
<dbReference type="PANTHER" id="PTHR37206">
    <property type="entry name" value="TRANSMEMBRANE PROTEIN"/>
    <property type="match status" value="1"/>
</dbReference>
<keyword evidence="2" id="KW-1133">Transmembrane helix</keyword>
<evidence type="ECO:0000256" key="1">
    <source>
        <dbReference type="SAM" id="MobiDB-lite"/>
    </source>
</evidence>
<keyword evidence="2" id="KW-0472">Membrane</keyword>
<dbReference type="PANTHER" id="PTHR37206:SF4">
    <property type="entry name" value="TRANSMEMBRANE PROTEIN"/>
    <property type="match status" value="1"/>
</dbReference>
<feature type="transmembrane region" description="Helical" evidence="2">
    <location>
        <begin position="92"/>
        <end position="114"/>
    </location>
</feature>
<accession>A0A830CQ59</accession>
<evidence type="ECO:0000313" key="4">
    <source>
        <dbReference type="Proteomes" id="UP000653305"/>
    </source>
</evidence>
<dbReference type="Proteomes" id="UP000653305">
    <property type="component" value="Unassembled WGS sequence"/>
</dbReference>